<gene>
    <name evidence="1" type="ORF">Nepgr_018135</name>
</gene>
<organism evidence="1 2">
    <name type="scientific">Nepenthes gracilis</name>
    <name type="common">Slender pitcher plant</name>
    <dbReference type="NCBI Taxonomy" id="150966"/>
    <lineage>
        <taxon>Eukaryota</taxon>
        <taxon>Viridiplantae</taxon>
        <taxon>Streptophyta</taxon>
        <taxon>Embryophyta</taxon>
        <taxon>Tracheophyta</taxon>
        <taxon>Spermatophyta</taxon>
        <taxon>Magnoliopsida</taxon>
        <taxon>eudicotyledons</taxon>
        <taxon>Gunneridae</taxon>
        <taxon>Pentapetalae</taxon>
        <taxon>Caryophyllales</taxon>
        <taxon>Nepenthaceae</taxon>
        <taxon>Nepenthes</taxon>
    </lineage>
</organism>
<protein>
    <submittedName>
        <fullName evidence="1">Uncharacterized protein</fullName>
    </submittedName>
</protein>
<dbReference type="EMBL" id="BSYO01000016">
    <property type="protein sequence ID" value="GMH16294.1"/>
    <property type="molecule type" value="Genomic_DNA"/>
</dbReference>
<proteinExistence type="predicted"/>
<evidence type="ECO:0000313" key="2">
    <source>
        <dbReference type="Proteomes" id="UP001279734"/>
    </source>
</evidence>
<accession>A0AAD3SSZ8</accession>
<comment type="caution">
    <text evidence="1">The sequence shown here is derived from an EMBL/GenBank/DDBJ whole genome shotgun (WGS) entry which is preliminary data.</text>
</comment>
<dbReference type="AlphaFoldDB" id="A0AAD3SSZ8"/>
<sequence length="120" mass="13625">MLLSKRLQIDSICGAGSEYVSQWEIKSTLASRSTRRHTVVQLIPTKVNKARPNHTQRWSLRHHKATIDITDHRQCLAVGKPKQATCHKFSRLIASSTEPINTFFYNGERNLRSTIGNPVS</sequence>
<evidence type="ECO:0000313" key="1">
    <source>
        <dbReference type="EMBL" id="GMH16294.1"/>
    </source>
</evidence>
<keyword evidence="2" id="KW-1185">Reference proteome</keyword>
<name>A0AAD3SSZ8_NEPGR</name>
<dbReference type="Proteomes" id="UP001279734">
    <property type="component" value="Unassembled WGS sequence"/>
</dbReference>
<reference evidence="1" key="1">
    <citation type="submission" date="2023-05" db="EMBL/GenBank/DDBJ databases">
        <title>Nepenthes gracilis genome sequencing.</title>
        <authorList>
            <person name="Fukushima K."/>
        </authorList>
    </citation>
    <scope>NUCLEOTIDE SEQUENCE</scope>
    <source>
        <strain evidence="1">SING2019-196</strain>
    </source>
</reference>